<comment type="caution">
    <text evidence="6">The sequence shown here is derived from an EMBL/GenBank/DDBJ whole genome shotgun (WGS) entry which is preliminary data.</text>
</comment>
<keyword evidence="3 5" id="KW-1133">Transmembrane helix</keyword>
<dbReference type="InterPro" id="IPR008952">
    <property type="entry name" value="Tetraspanin_EC2_sf"/>
</dbReference>
<comment type="subcellular location">
    <subcellularLocation>
        <location evidence="1">Membrane</location>
        <topology evidence="1">Multi-pass membrane protein</topology>
    </subcellularLocation>
</comment>
<accession>A0ABD0LH55</accession>
<evidence type="ECO:0000313" key="6">
    <source>
        <dbReference type="EMBL" id="KAK7498526.1"/>
    </source>
</evidence>
<evidence type="ECO:0000256" key="2">
    <source>
        <dbReference type="ARBA" id="ARBA00022692"/>
    </source>
</evidence>
<reference evidence="6 7" key="1">
    <citation type="journal article" date="2023" name="Sci. Data">
        <title>Genome assembly of the Korean intertidal mud-creeper Batillaria attramentaria.</title>
        <authorList>
            <person name="Patra A.K."/>
            <person name="Ho P.T."/>
            <person name="Jun S."/>
            <person name="Lee S.J."/>
            <person name="Kim Y."/>
            <person name="Won Y.J."/>
        </authorList>
    </citation>
    <scope>NUCLEOTIDE SEQUENCE [LARGE SCALE GENOMIC DNA]</scope>
    <source>
        <strain evidence="6">Wonlab-2016</strain>
    </source>
</reference>
<dbReference type="Proteomes" id="UP001519460">
    <property type="component" value="Unassembled WGS sequence"/>
</dbReference>
<dbReference type="Pfam" id="PF00335">
    <property type="entry name" value="Tetraspanin"/>
    <property type="match status" value="1"/>
</dbReference>
<organism evidence="6 7">
    <name type="scientific">Batillaria attramentaria</name>
    <dbReference type="NCBI Taxonomy" id="370345"/>
    <lineage>
        <taxon>Eukaryota</taxon>
        <taxon>Metazoa</taxon>
        <taxon>Spiralia</taxon>
        <taxon>Lophotrochozoa</taxon>
        <taxon>Mollusca</taxon>
        <taxon>Gastropoda</taxon>
        <taxon>Caenogastropoda</taxon>
        <taxon>Sorbeoconcha</taxon>
        <taxon>Cerithioidea</taxon>
        <taxon>Batillariidae</taxon>
        <taxon>Batillaria</taxon>
    </lineage>
</organism>
<protein>
    <recommendedName>
        <fullName evidence="8">Tetraspanin</fullName>
    </recommendedName>
</protein>
<evidence type="ECO:0000256" key="4">
    <source>
        <dbReference type="ARBA" id="ARBA00023136"/>
    </source>
</evidence>
<proteinExistence type="predicted"/>
<dbReference type="EMBL" id="JACVVK020000050">
    <property type="protein sequence ID" value="KAK7498526.1"/>
    <property type="molecule type" value="Genomic_DNA"/>
</dbReference>
<name>A0ABD0LH55_9CAEN</name>
<feature type="transmembrane region" description="Helical" evidence="5">
    <location>
        <begin position="66"/>
        <end position="87"/>
    </location>
</feature>
<dbReference type="InterPro" id="IPR018499">
    <property type="entry name" value="Tetraspanin/Peripherin"/>
</dbReference>
<feature type="transmembrane region" description="Helical" evidence="5">
    <location>
        <begin position="93"/>
        <end position="113"/>
    </location>
</feature>
<evidence type="ECO:0000256" key="3">
    <source>
        <dbReference type="ARBA" id="ARBA00022989"/>
    </source>
</evidence>
<dbReference type="GO" id="GO:0016020">
    <property type="term" value="C:membrane"/>
    <property type="evidence" value="ECO:0007669"/>
    <property type="project" value="UniProtKB-SubCell"/>
</dbReference>
<evidence type="ECO:0000256" key="5">
    <source>
        <dbReference type="SAM" id="Phobius"/>
    </source>
</evidence>
<feature type="transmembrane region" description="Helical" evidence="5">
    <location>
        <begin position="251"/>
        <end position="274"/>
    </location>
</feature>
<gene>
    <name evidence="6" type="ORF">BaRGS_00010186</name>
</gene>
<evidence type="ECO:0008006" key="8">
    <source>
        <dbReference type="Google" id="ProtNLM"/>
    </source>
</evidence>
<keyword evidence="2 5" id="KW-0812">Transmembrane</keyword>
<dbReference type="AlphaFoldDB" id="A0ABD0LH55"/>
<keyword evidence="4 5" id="KW-0472">Membrane</keyword>
<evidence type="ECO:0000313" key="7">
    <source>
        <dbReference type="Proteomes" id="UP001519460"/>
    </source>
</evidence>
<keyword evidence="7" id="KW-1185">Reference proteome</keyword>
<dbReference type="SUPFAM" id="SSF48652">
    <property type="entry name" value="Tetraspanin"/>
    <property type="match status" value="1"/>
</dbReference>
<sequence>MDELTYTILEKKSFQFFIDLGVLGLCFYYIKVGLAINAGTLDVYILLKACASAKAIPEIVDMSESVILFFSSMTGVVSNLGMVGVLSGSVGAVQSYSVLGHVLLSFELLYFATLKSELESCLKDMAVQTYEGPWSDDPTSLSFVIDTYQLKYTCCGFADPNDFENGTAWNRKWKDSQDNEVEAVRPWTCCRLANMAEGNKVYDPTVQTFEVVTGTGDNAFLQSDRCTFDKGSGNDQTCTQRYLEEIEDKTMYGFLIPGLLLIFAQAVGCSLGAYNCKATRNSKVFI</sequence>
<evidence type="ECO:0000256" key="1">
    <source>
        <dbReference type="ARBA" id="ARBA00004141"/>
    </source>
</evidence>
<feature type="transmembrane region" description="Helical" evidence="5">
    <location>
        <begin position="20"/>
        <end position="45"/>
    </location>
</feature>